<feature type="compositionally biased region" description="Low complexity" evidence="1">
    <location>
        <begin position="110"/>
        <end position="120"/>
    </location>
</feature>
<dbReference type="OrthoDB" id="5914859at2759"/>
<dbReference type="OMA" id="NIARECV"/>
<dbReference type="Gene3D" id="2.170.140.10">
    <property type="entry name" value="Chitin binding domain"/>
    <property type="match status" value="1"/>
</dbReference>
<dbReference type="SUPFAM" id="SSF57625">
    <property type="entry name" value="Invertebrate chitin-binding proteins"/>
    <property type="match status" value="1"/>
</dbReference>
<proteinExistence type="predicted"/>
<dbReference type="STRING" id="51031.W2TSN2"/>
<dbReference type="AlphaFoldDB" id="W2TSN2"/>
<dbReference type="GO" id="GO:0008061">
    <property type="term" value="F:chitin binding"/>
    <property type="evidence" value="ECO:0007669"/>
    <property type="project" value="InterPro"/>
</dbReference>
<sequence length="120" mass="12665">MEKGYCDYVENCSADAPPPASLPQYAGPQPQLQPVQPPVLSPPRLDCTGRQNGHYSVGCSLDFVFCHDGVATMMKCPSSLVFNEQKGYCDYPESCLSGGSSAAPPPPVPQSQLSPPSSSS</sequence>
<feature type="domain" description="Chitin-binding type-2" evidence="2">
    <location>
        <begin position="44"/>
        <end position="97"/>
    </location>
</feature>
<reference evidence="4" key="1">
    <citation type="journal article" date="2014" name="Nat. Genet.">
        <title>Genome of the human hookworm Necator americanus.</title>
        <authorList>
            <person name="Tang Y.T."/>
            <person name="Gao X."/>
            <person name="Rosa B.A."/>
            <person name="Abubucker S."/>
            <person name="Hallsworth-Pepin K."/>
            <person name="Martin J."/>
            <person name="Tyagi R."/>
            <person name="Heizer E."/>
            <person name="Zhang X."/>
            <person name="Bhonagiri-Palsikar V."/>
            <person name="Minx P."/>
            <person name="Warren W.C."/>
            <person name="Wang Q."/>
            <person name="Zhan B."/>
            <person name="Hotez P.J."/>
            <person name="Sternberg P.W."/>
            <person name="Dougall A."/>
            <person name="Gaze S.T."/>
            <person name="Mulvenna J."/>
            <person name="Sotillo J."/>
            <person name="Ranganathan S."/>
            <person name="Rabelo E.M."/>
            <person name="Wilson R.K."/>
            <person name="Felgner P.L."/>
            <person name="Bethony J."/>
            <person name="Hawdon J.M."/>
            <person name="Gasser R.B."/>
            <person name="Loukas A."/>
            <person name="Mitreva M."/>
        </authorList>
    </citation>
    <scope>NUCLEOTIDE SEQUENCE [LARGE SCALE GENOMIC DNA]</scope>
</reference>
<feature type="region of interest" description="Disordered" evidence="1">
    <location>
        <begin position="19"/>
        <end position="45"/>
    </location>
</feature>
<dbReference type="SMART" id="SM00494">
    <property type="entry name" value="ChtBD2"/>
    <property type="match status" value="1"/>
</dbReference>
<evidence type="ECO:0000259" key="2">
    <source>
        <dbReference type="PROSITE" id="PS50940"/>
    </source>
</evidence>
<dbReference type="GO" id="GO:0005576">
    <property type="term" value="C:extracellular region"/>
    <property type="evidence" value="ECO:0007669"/>
    <property type="project" value="InterPro"/>
</dbReference>
<dbReference type="Pfam" id="PF01607">
    <property type="entry name" value="CBM_14"/>
    <property type="match status" value="1"/>
</dbReference>
<organism evidence="3 4">
    <name type="scientific">Necator americanus</name>
    <name type="common">Human hookworm</name>
    <dbReference type="NCBI Taxonomy" id="51031"/>
    <lineage>
        <taxon>Eukaryota</taxon>
        <taxon>Metazoa</taxon>
        <taxon>Ecdysozoa</taxon>
        <taxon>Nematoda</taxon>
        <taxon>Chromadorea</taxon>
        <taxon>Rhabditida</taxon>
        <taxon>Rhabditina</taxon>
        <taxon>Rhabditomorpha</taxon>
        <taxon>Strongyloidea</taxon>
        <taxon>Ancylostomatidae</taxon>
        <taxon>Bunostominae</taxon>
        <taxon>Necator</taxon>
    </lineage>
</organism>
<evidence type="ECO:0000313" key="4">
    <source>
        <dbReference type="Proteomes" id="UP000053676"/>
    </source>
</evidence>
<feature type="region of interest" description="Disordered" evidence="1">
    <location>
        <begin position="96"/>
        <end position="120"/>
    </location>
</feature>
<protein>
    <submittedName>
        <fullName evidence="3">Chitin binding Peritrophin-A domain protein</fullName>
    </submittedName>
</protein>
<evidence type="ECO:0000313" key="3">
    <source>
        <dbReference type="EMBL" id="ETN84057.1"/>
    </source>
</evidence>
<dbReference type="EMBL" id="KI658036">
    <property type="protein sequence ID" value="ETN84057.1"/>
    <property type="molecule type" value="Genomic_DNA"/>
</dbReference>
<dbReference type="InterPro" id="IPR002557">
    <property type="entry name" value="Chitin-bd_dom"/>
</dbReference>
<dbReference type="Proteomes" id="UP000053676">
    <property type="component" value="Unassembled WGS sequence"/>
</dbReference>
<evidence type="ECO:0000256" key="1">
    <source>
        <dbReference type="SAM" id="MobiDB-lite"/>
    </source>
</evidence>
<keyword evidence="4" id="KW-1185">Reference proteome</keyword>
<dbReference type="PROSITE" id="PS50940">
    <property type="entry name" value="CHIT_BIND_II"/>
    <property type="match status" value="1"/>
</dbReference>
<name>W2TSN2_NECAM</name>
<dbReference type="KEGG" id="nai:NECAME_07084"/>
<dbReference type="InterPro" id="IPR036508">
    <property type="entry name" value="Chitin-bd_dom_sf"/>
</dbReference>
<gene>
    <name evidence="3" type="ORF">NECAME_07084</name>
</gene>
<accession>W2TSN2</accession>